<reference evidence="3" key="1">
    <citation type="submission" date="2018-10" db="EMBL/GenBank/DDBJ databases">
        <authorList>
            <person name="Vincent A.T."/>
            <person name="Schiettekatte O."/>
            <person name="Bourhy P."/>
            <person name="Veyrier F.J."/>
            <person name="Picardeau M."/>
        </authorList>
    </citation>
    <scope>NUCLEOTIDE SEQUENCE</scope>
    <source>
        <strain evidence="3">201800281</strain>
    </source>
</reference>
<evidence type="ECO:0000313" key="4">
    <source>
        <dbReference type="Proteomes" id="UP000297394"/>
    </source>
</evidence>
<keyword evidence="1" id="KW-1133">Transmembrane helix</keyword>
<dbReference type="EMBL" id="RQFL01000031">
    <property type="protein sequence ID" value="TGK88937.1"/>
    <property type="molecule type" value="Genomic_DNA"/>
</dbReference>
<dbReference type="Gene3D" id="3.10.129.10">
    <property type="entry name" value="Hotdog Thioesterase"/>
    <property type="match status" value="1"/>
</dbReference>
<protein>
    <submittedName>
        <fullName evidence="2">DUF4442 domain-containing protein</fullName>
    </submittedName>
</protein>
<dbReference type="InterPro" id="IPR029069">
    <property type="entry name" value="HotDog_dom_sf"/>
</dbReference>
<organism evidence="2 4">
    <name type="scientific">Leptospira bourretii</name>
    <dbReference type="NCBI Taxonomy" id="2484962"/>
    <lineage>
        <taxon>Bacteria</taxon>
        <taxon>Pseudomonadati</taxon>
        <taxon>Spirochaetota</taxon>
        <taxon>Spirochaetia</taxon>
        <taxon>Leptospirales</taxon>
        <taxon>Leptospiraceae</taxon>
        <taxon>Leptospira</taxon>
    </lineage>
</organism>
<accession>A0A4R9IIH0</accession>
<dbReference type="EMBL" id="RQFM01000010">
    <property type="protein sequence ID" value="TGK88287.1"/>
    <property type="molecule type" value="Genomic_DNA"/>
</dbReference>
<name>A0A4R9IIH0_9LEPT</name>
<evidence type="ECO:0000313" key="3">
    <source>
        <dbReference type="EMBL" id="TGK88937.1"/>
    </source>
</evidence>
<evidence type="ECO:0000256" key="1">
    <source>
        <dbReference type="SAM" id="Phobius"/>
    </source>
</evidence>
<sequence>MRKENSNQFQLDPKWKWLEFFLGFKYAINLYSPFVGSGIRVIKYDKEKHQIDVRLKMNFFTRGYMGTHFGGSIYSMCDPFYVYLLIKRLGNLYMIWDKHAEIDYIKQNKESVFAKFEVTDSDIENIKFLLTKQKKTNYTFSTNIVDSQGDIVASVKKNIYIRKMGTNTKNEKSEY</sequence>
<keyword evidence="1" id="KW-0812">Transmembrane</keyword>
<dbReference type="SUPFAM" id="SSF54637">
    <property type="entry name" value="Thioesterase/thiol ester dehydrase-isomerase"/>
    <property type="match status" value="1"/>
</dbReference>
<dbReference type="Proteomes" id="UP000297918">
    <property type="component" value="Unassembled WGS sequence"/>
</dbReference>
<evidence type="ECO:0000313" key="5">
    <source>
        <dbReference type="Proteomes" id="UP000297918"/>
    </source>
</evidence>
<dbReference type="Proteomes" id="UP000297394">
    <property type="component" value="Unassembled WGS sequence"/>
</dbReference>
<dbReference type="RefSeq" id="WP_135750070.1">
    <property type="nucleotide sequence ID" value="NZ_RQFL01000031.1"/>
</dbReference>
<keyword evidence="5" id="KW-1185">Reference proteome</keyword>
<keyword evidence="1" id="KW-0472">Membrane</keyword>
<gene>
    <name evidence="2" type="ORF">EHQ23_05485</name>
    <name evidence="3" type="ORF">EHQ26_18010</name>
</gene>
<evidence type="ECO:0000313" key="2">
    <source>
        <dbReference type="EMBL" id="TGK88287.1"/>
    </source>
</evidence>
<dbReference type="Pfam" id="PF14539">
    <property type="entry name" value="DUF4442"/>
    <property type="match status" value="1"/>
</dbReference>
<proteinExistence type="predicted"/>
<feature type="transmembrane region" description="Helical" evidence="1">
    <location>
        <begin position="20"/>
        <end position="42"/>
    </location>
</feature>
<comment type="caution">
    <text evidence="2">The sequence shown here is derived from an EMBL/GenBank/DDBJ whole genome shotgun (WGS) entry which is preliminary data.</text>
</comment>
<dbReference type="OrthoDB" id="328618at2"/>
<dbReference type="AlphaFoldDB" id="A0A4R9IIH0"/>
<dbReference type="InterPro" id="IPR027961">
    <property type="entry name" value="DUF4442"/>
</dbReference>
<reference evidence="4 5" key="2">
    <citation type="journal article" date="2019" name="PLoS Negl. Trop. Dis.">
        <title>Revisiting the worldwide diversity of Leptospira species in the environment.</title>
        <authorList>
            <person name="Vincent A.T."/>
            <person name="Schiettekatte O."/>
            <person name="Bourhy P."/>
            <person name="Veyrier F.J."/>
            <person name="Picardeau M."/>
        </authorList>
    </citation>
    <scope>NUCLEOTIDE SEQUENCE [LARGE SCALE GENOMIC DNA]</scope>
    <source>
        <strain evidence="2 4">201800280</strain>
        <strain evidence="5">201800281</strain>
    </source>
</reference>